<keyword evidence="3" id="KW-1185">Reference proteome</keyword>
<accession>A0A543J4K5</accession>
<protein>
    <submittedName>
        <fullName evidence="2">Uncharacterized protein</fullName>
    </submittedName>
</protein>
<feature type="region of interest" description="Disordered" evidence="1">
    <location>
        <begin position="1"/>
        <end position="77"/>
    </location>
</feature>
<evidence type="ECO:0000313" key="2">
    <source>
        <dbReference type="EMBL" id="TQM77751.1"/>
    </source>
</evidence>
<feature type="region of interest" description="Disordered" evidence="1">
    <location>
        <begin position="191"/>
        <end position="244"/>
    </location>
</feature>
<reference evidence="2 3" key="1">
    <citation type="submission" date="2019-06" db="EMBL/GenBank/DDBJ databases">
        <title>Sequencing the genomes of 1000 actinobacteria strains.</title>
        <authorList>
            <person name="Klenk H.-P."/>
        </authorList>
    </citation>
    <scope>NUCLEOTIDE SEQUENCE [LARGE SCALE GENOMIC DNA]</scope>
    <source>
        <strain evidence="2 3">DSM 43186</strain>
    </source>
</reference>
<dbReference type="AlphaFoldDB" id="A0A543J4K5"/>
<evidence type="ECO:0000313" key="3">
    <source>
        <dbReference type="Proteomes" id="UP000319213"/>
    </source>
</evidence>
<dbReference type="EMBL" id="VFPQ01000001">
    <property type="protein sequence ID" value="TQM77751.1"/>
    <property type="molecule type" value="Genomic_DNA"/>
</dbReference>
<organism evidence="2 3">
    <name type="scientific">Thermopolyspora flexuosa</name>
    <dbReference type="NCBI Taxonomy" id="103836"/>
    <lineage>
        <taxon>Bacteria</taxon>
        <taxon>Bacillati</taxon>
        <taxon>Actinomycetota</taxon>
        <taxon>Actinomycetes</taxon>
        <taxon>Streptosporangiales</taxon>
        <taxon>Streptosporangiaceae</taxon>
        <taxon>Thermopolyspora</taxon>
    </lineage>
</organism>
<proteinExistence type="predicted"/>
<comment type="caution">
    <text evidence="2">The sequence shown here is derived from an EMBL/GenBank/DDBJ whole genome shotgun (WGS) entry which is preliminary data.</text>
</comment>
<name>A0A543J4K5_9ACTN</name>
<evidence type="ECO:0000256" key="1">
    <source>
        <dbReference type="SAM" id="MobiDB-lite"/>
    </source>
</evidence>
<sequence length="283" mass="30812">MGRRGNPSRTHDAHGTPPPWASSPCFRGLRRTAGPPQASSRRNHTVFCVPSDSLATPHPFDNSPTRNSPRPFSANGSSLGLPGGPVLARCFTWPVRPCVGDPAGQRVAVAVEGERDRDGPLAVDERIGHELAQHEDHILKVLPAHAPRDQRRLGLFPGLPHVPGLGLPGPARVQQPVRIAALRRLIPARVRHGRPTPTPGPQPEARRAPPTEITVDPYRHPRRRTVPSTSTMTRTPLHVQGGSRTTGAAVRLPLAHRWPLFPTIEGVASDIMETLCNRMQRNP</sequence>
<dbReference type="Proteomes" id="UP000319213">
    <property type="component" value="Unassembled WGS sequence"/>
</dbReference>
<gene>
    <name evidence="2" type="ORF">FHX40_4522</name>
</gene>